<dbReference type="Proteomes" id="UP000254543">
    <property type="component" value="Unassembled WGS sequence"/>
</dbReference>
<protein>
    <submittedName>
        <fullName evidence="2">Histidinol dehydrogenase</fullName>
        <ecNumber evidence="2">1.1.1.23</ecNumber>
    </submittedName>
</protein>
<dbReference type="GO" id="GO:0004399">
    <property type="term" value="F:histidinol dehydrogenase activity"/>
    <property type="evidence" value="ECO:0007669"/>
    <property type="project" value="UniProtKB-EC"/>
</dbReference>
<name>A0A377IT60_HELPX</name>
<sequence>MNYPNLPNSVLDFTEQPEVKEITNELLKQLQNALRSNAQFSEQVELSLKGIVRILEVLLSLDFFKNANEIDSSLRNSIEWLNRAGESLKLKMKEYERFFSEFNTSMHANEQEVTATLNANTENIKSEVKKLENQIIETTTRLLTSYQIFLNNARDNANSQITENKTQSLEAINQAKTTANNEISNNKTQALTNINEAKENANNEISNNKTQALTNINEAKESATTQINANKQEVLNHITQEKNQATSEIIEAKETAFNELLETLKPKFSGLFVGVYYIRNVIYIQGGWEQKVKDLSDYALEKSKKYEIEVFFNFVSTEKVKTNPSAFFGLKAQEGFLKESIQKITHKYVSQTYHTKLLVENVSGVLELYHGYFYGNINYFNEAITTSISKMRA</sequence>
<dbReference type="EMBL" id="UGHQ01000001">
    <property type="protein sequence ID" value="STO82915.1"/>
    <property type="molecule type" value="Genomic_DNA"/>
</dbReference>
<proteinExistence type="predicted"/>
<evidence type="ECO:0000313" key="2">
    <source>
        <dbReference type="EMBL" id="STO82915.1"/>
    </source>
</evidence>
<dbReference type="AlphaFoldDB" id="A0A377IT60"/>
<keyword evidence="1" id="KW-0175">Coiled coil</keyword>
<keyword evidence="2" id="KW-0560">Oxidoreductase</keyword>
<evidence type="ECO:0000313" key="3">
    <source>
        <dbReference type="Proteomes" id="UP000254543"/>
    </source>
</evidence>
<organism evidence="2 3">
    <name type="scientific">Helicobacter pylori</name>
    <name type="common">Campylobacter pylori</name>
    <dbReference type="NCBI Taxonomy" id="210"/>
    <lineage>
        <taxon>Bacteria</taxon>
        <taxon>Pseudomonadati</taxon>
        <taxon>Campylobacterota</taxon>
        <taxon>Epsilonproteobacteria</taxon>
        <taxon>Campylobacterales</taxon>
        <taxon>Helicobacteraceae</taxon>
        <taxon>Helicobacter</taxon>
    </lineage>
</organism>
<feature type="coiled-coil region" evidence="1">
    <location>
        <begin position="180"/>
        <end position="255"/>
    </location>
</feature>
<reference evidence="2 3" key="1">
    <citation type="submission" date="2018-06" db="EMBL/GenBank/DDBJ databases">
        <authorList>
            <consortium name="Pathogen Informatics"/>
            <person name="Doyle S."/>
        </authorList>
    </citation>
    <scope>NUCLEOTIDE SEQUENCE [LARGE SCALE GENOMIC DNA]</scope>
    <source>
        <strain evidence="2 3">NCTC13338</strain>
    </source>
</reference>
<gene>
    <name evidence="2" type="ORF">NCTC13338_01036</name>
</gene>
<dbReference type="EC" id="1.1.1.23" evidence="2"/>
<dbReference type="RefSeq" id="WP_114991925.1">
    <property type="nucleotide sequence ID" value="NZ_UGHQ01000001.1"/>
</dbReference>
<accession>A0A377IT60</accession>
<evidence type="ECO:0000256" key="1">
    <source>
        <dbReference type="SAM" id="Coils"/>
    </source>
</evidence>
<feature type="coiled-coil region" evidence="1">
    <location>
        <begin position="114"/>
        <end position="141"/>
    </location>
</feature>